<evidence type="ECO:0008006" key="3">
    <source>
        <dbReference type="Google" id="ProtNLM"/>
    </source>
</evidence>
<dbReference type="Gene3D" id="2.180.10.10">
    <property type="entry name" value="RHS repeat-associated core"/>
    <property type="match status" value="1"/>
</dbReference>
<keyword evidence="2" id="KW-1185">Reference proteome</keyword>
<sequence>MNKIILMLLTCVLLSCSSDDTVSAPEEQLTTNGTKLRKYVEKGSNGDIILGTEYEYEGDKLNRMIYSNGQIRKFFYIDDLITKIEDYGGNVIGATTYFSYDPNGKVLGIVSHRNDGHSGRAEFLYNADNTVTVNNYGGDAESQDLFGGSSKFFLEDGVIVKNESSQVGVTGTRTWTEDFTYDDKENPLNVILGFEKLRFYFYEEIFIHQGDLHNVVKEVHVSSEFTGIHTKLKTFTYNDYGFPIKAAITSDGNFDGTTEYYYEVQ</sequence>
<organism evidence="1 2">
    <name type="scientific">Flavobacterium enshiense DK69</name>
    <dbReference type="NCBI Taxonomy" id="1107311"/>
    <lineage>
        <taxon>Bacteria</taxon>
        <taxon>Pseudomonadati</taxon>
        <taxon>Bacteroidota</taxon>
        <taxon>Flavobacteriia</taxon>
        <taxon>Flavobacteriales</taxon>
        <taxon>Flavobacteriaceae</taxon>
        <taxon>Flavobacterium</taxon>
    </lineage>
</organism>
<protein>
    <recommendedName>
        <fullName evidence="3">YD repeat-containing protein</fullName>
    </recommendedName>
</protein>
<dbReference type="PROSITE" id="PS51257">
    <property type="entry name" value="PROKAR_LIPOPROTEIN"/>
    <property type="match status" value="1"/>
</dbReference>
<accession>V6S9D3</accession>
<dbReference type="PATRIC" id="fig|1107311.3.peg.2641"/>
<reference evidence="2" key="1">
    <citation type="submission" date="2013-09" db="EMBL/GenBank/DDBJ databases">
        <authorList>
            <person name="Zeng Z."/>
            <person name="Chen C."/>
        </authorList>
    </citation>
    <scope>NUCLEOTIDE SEQUENCE [LARGE SCALE GENOMIC DNA]</scope>
    <source>
        <strain evidence="2">DK69</strain>
    </source>
</reference>
<dbReference type="AlphaFoldDB" id="V6S9D3"/>
<name>V6S9D3_9FLAO</name>
<dbReference type="Proteomes" id="UP000030149">
    <property type="component" value="Unassembled WGS sequence"/>
</dbReference>
<dbReference type="EMBL" id="JRLZ01000015">
    <property type="protein sequence ID" value="KGO95280.1"/>
    <property type="molecule type" value="Genomic_DNA"/>
</dbReference>
<evidence type="ECO:0000313" key="2">
    <source>
        <dbReference type="Proteomes" id="UP000030149"/>
    </source>
</evidence>
<gene>
    <name evidence="1" type="ORF">Q767_12535</name>
</gene>
<proteinExistence type="predicted"/>
<evidence type="ECO:0000313" key="1">
    <source>
        <dbReference type="EMBL" id="KGO95280.1"/>
    </source>
</evidence>
<reference evidence="1 2" key="2">
    <citation type="journal article" date="2015" name="Stand. Genomic Sci.">
        <title>High quality draft genomic sequence of Flavobacterium enshiense DK69(T) and comparison among Flavobacterium genomes.</title>
        <authorList>
            <person name="Zeng Z."/>
            <person name="Chen C."/>
            <person name="Du H."/>
            <person name="Wang G."/>
            <person name="Li M."/>
        </authorList>
    </citation>
    <scope>NUCLEOTIDE SEQUENCE [LARGE SCALE GENOMIC DNA]</scope>
    <source>
        <strain evidence="1 2">DK69</strain>
    </source>
</reference>
<comment type="caution">
    <text evidence="1">The sequence shown here is derived from an EMBL/GenBank/DDBJ whole genome shotgun (WGS) entry which is preliminary data.</text>
</comment>